<reference evidence="2" key="2">
    <citation type="submission" date="2023-01" db="EMBL/GenBank/DDBJ databases">
        <title>Draft genome sequence of Portibacter lacus strain NBRC 108769.</title>
        <authorList>
            <person name="Sun Q."/>
            <person name="Mori K."/>
        </authorList>
    </citation>
    <scope>NUCLEOTIDE SEQUENCE</scope>
    <source>
        <strain evidence="2">NBRC 108769</strain>
    </source>
</reference>
<feature type="coiled-coil region" evidence="1">
    <location>
        <begin position="176"/>
        <end position="203"/>
    </location>
</feature>
<dbReference type="EMBL" id="BSOH01000001">
    <property type="protein sequence ID" value="GLR15903.1"/>
    <property type="molecule type" value="Genomic_DNA"/>
</dbReference>
<keyword evidence="1" id="KW-0175">Coiled coil</keyword>
<reference evidence="2" key="1">
    <citation type="journal article" date="2014" name="Int. J. Syst. Evol. Microbiol.">
        <title>Complete genome sequence of Corynebacterium casei LMG S-19264T (=DSM 44701T), isolated from a smear-ripened cheese.</title>
        <authorList>
            <consortium name="US DOE Joint Genome Institute (JGI-PGF)"/>
            <person name="Walter F."/>
            <person name="Albersmeier A."/>
            <person name="Kalinowski J."/>
            <person name="Ruckert C."/>
        </authorList>
    </citation>
    <scope>NUCLEOTIDE SEQUENCE</scope>
    <source>
        <strain evidence="2">NBRC 108769</strain>
    </source>
</reference>
<protein>
    <submittedName>
        <fullName evidence="2">Uncharacterized protein</fullName>
    </submittedName>
</protein>
<gene>
    <name evidence="2" type="ORF">GCM10007940_05180</name>
</gene>
<accession>A0AA37SNK0</accession>
<sequence>MEDVKTKVNSHFKLTDLLVQPLSFKAISYLEGMIDLLEEDMSGKTDNFSSRISFIWSFQVKDIAILFRDSVIRLLRLEQLHKDNLKTDKELEQYQIELYNVIHVATNEVLDTYGNCYDRNDDLNKEWQHQTNPSPVIIEQVNKIINQIKSTQRSQLKLDKLTEKFSDYRSSYLEHMDQRIESMSMLERKLVNLKEKIDEEDEKIGKSQLVKLDLQIGNLLQELENGIIFSPYQFIVLEDVDKLKLAVKTTGGQVVYKSVDILSEVSGWTSFNLASPLKTIDAKINGYKEKVIVNLIQISNRIKARIESSNNDEIEIPKSDLTAPVQRLISEYREDLERNGLQKLDELKKLLSKYLRISQLFNEEYNFLPSSAIGQLTGFAEKSDLQRRYSPDRIRTIIADFLNRIFNSYSKKELVTASGFIKNVISFDSESDANALFLKNGFLGSSFTVERPEIISRIENHFQLWRNGYGGGLLITGGHLSGRSTILEMLPIQYPDIASYHVVPGQKIDVKGHKKLMGNDLIETLNFIIKYKGAQPCMVTIDDLDYYSNHPEDTFNLIDNLNQIISKYSKKIYFATVMHSFLYEKACYFFDMNNFYSEMVNTDYMSVDQIESAILTRAHAVSNSEDALSESDRLSNLSRKVAKKASGNVGKGMQLWCMHQNEDFTDEINQVQFRKTVEQHEELLRLLTIHGAVREPEIRKMFNEIDSNKIKESIKSLVQLKLLVRPLEGFISINPFLTVFVENALNRLK</sequence>
<keyword evidence="3" id="KW-1185">Reference proteome</keyword>
<evidence type="ECO:0000313" key="3">
    <source>
        <dbReference type="Proteomes" id="UP001156666"/>
    </source>
</evidence>
<comment type="caution">
    <text evidence="2">The sequence shown here is derived from an EMBL/GenBank/DDBJ whole genome shotgun (WGS) entry which is preliminary data.</text>
</comment>
<dbReference type="Proteomes" id="UP001156666">
    <property type="component" value="Unassembled WGS sequence"/>
</dbReference>
<dbReference type="RefSeq" id="WP_235294521.1">
    <property type="nucleotide sequence ID" value="NZ_BSOH01000001.1"/>
</dbReference>
<name>A0AA37SNK0_9BACT</name>
<evidence type="ECO:0000256" key="1">
    <source>
        <dbReference type="SAM" id="Coils"/>
    </source>
</evidence>
<dbReference type="AlphaFoldDB" id="A0AA37SNK0"/>
<evidence type="ECO:0000313" key="2">
    <source>
        <dbReference type="EMBL" id="GLR15903.1"/>
    </source>
</evidence>
<proteinExistence type="predicted"/>
<organism evidence="2 3">
    <name type="scientific">Portibacter lacus</name>
    <dbReference type="NCBI Taxonomy" id="1099794"/>
    <lineage>
        <taxon>Bacteria</taxon>
        <taxon>Pseudomonadati</taxon>
        <taxon>Bacteroidota</taxon>
        <taxon>Saprospiria</taxon>
        <taxon>Saprospirales</taxon>
        <taxon>Haliscomenobacteraceae</taxon>
        <taxon>Portibacter</taxon>
    </lineage>
</organism>